<sequence>MKPTTITAIVLVTFGVFSILRSGQAKPDQVPALDAPSAELQVIVKPITEVLNGYPKQASVLSSFYLEASKTIRRDGRNAKIIRSKNHLRTFGDRAVTLRFQEIFQKVPGLSKAIHGKSGALSQVLGLDPGPLDHEKTADAFYAVAWACQEAK</sequence>
<dbReference type="AlphaFoldDB" id="A0A0F9PM67"/>
<comment type="caution">
    <text evidence="1">The sequence shown here is derived from an EMBL/GenBank/DDBJ whole genome shotgun (WGS) entry which is preliminary data.</text>
</comment>
<evidence type="ECO:0000313" key="1">
    <source>
        <dbReference type="EMBL" id="KKN32865.1"/>
    </source>
</evidence>
<proteinExistence type="predicted"/>
<protein>
    <submittedName>
        <fullName evidence="1">Uncharacterized protein</fullName>
    </submittedName>
</protein>
<dbReference type="EMBL" id="LAZR01002224">
    <property type="protein sequence ID" value="KKN32865.1"/>
    <property type="molecule type" value="Genomic_DNA"/>
</dbReference>
<gene>
    <name evidence="1" type="ORF">LCGC14_0809500</name>
</gene>
<accession>A0A0F9PM67</accession>
<organism evidence="1">
    <name type="scientific">marine sediment metagenome</name>
    <dbReference type="NCBI Taxonomy" id="412755"/>
    <lineage>
        <taxon>unclassified sequences</taxon>
        <taxon>metagenomes</taxon>
        <taxon>ecological metagenomes</taxon>
    </lineage>
</organism>
<reference evidence="1" key="1">
    <citation type="journal article" date="2015" name="Nature">
        <title>Complex archaea that bridge the gap between prokaryotes and eukaryotes.</title>
        <authorList>
            <person name="Spang A."/>
            <person name="Saw J.H."/>
            <person name="Jorgensen S.L."/>
            <person name="Zaremba-Niedzwiedzka K."/>
            <person name="Martijn J."/>
            <person name="Lind A.E."/>
            <person name="van Eijk R."/>
            <person name="Schleper C."/>
            <person name="Guy L."/>
            <person name="Ettema T.J."/>
        </authorList>
    </citation>
    <scope>NUCLEOTIDE SEQUENCE</scope>
</reference>
<name>A0A0F9PM67_9ZZZZ</name>